<proteinExistence type="predicted"/>
<gene>
    <name evidence="1" type="ORF">FM105_02965</name>
</gene>
<name>A0A1X6X158_9MICO</name>
<dbReference type="AlphaFoldDB" id="A0A1X6X158"/>
<dbReference type="EMBL" id="FWFF01000003">
    <property type="protein sequence ID" value="SLM92119.1"/>
    <property type="molecule type" value="Genomic_DNA"/>
</dbReference>
<dbReference type="Proteomes" id="UP000196581">
    <property type="component" value="Unassembled WGS sequence"/>
</dbReference>
<organism evidence="1 2">
    <name type="scientific">Brevibacterium yomogidense</name>
    <dbReference type="NCBI Taxonomy" id="946573"/>
    <lineage>
        <taxon>Bacteria</taxon>
        <taxon>Bacillati</taxon>
        <taxon>Actinomycetota</taxon>
        <taxon>Actinomycetes</taxon>
        <taxon>Micrococcales</taxon>
        <taxon>Brevibacteriaceae</taxon>
        <taxon>Brevibacterium</taxon>
    </lineage>
</organism>
<reference evidence="2" key="1">
    <citation type="submission" date="2017-02" db="EMBL/GenBank/DDBJ databases">
        <authorList>
            <person name="Dridi B."/>
        </authorList>
    </citation>
    <scope>NUCLEOTIDE SEQUENCE [LARGE SCALE GENOMIC DNA]</scope>
    <source>
        <strain evidence="2">B Co 03.10</strain>
    </source>
</reference>
<evidence type="ECO:0000313" key="1">
    <source>
        <dbReference type="EMBL" id="SLM92119.1"/>
    </source>
</evidence>
<protein>
    <submittedName>
        <fullName evidence="1">Uncharacterized protein</fullName>
    </submittedName>
</protein>
<accession>A0A1X6X158</accession>
<keyword evidence="2" id="KW-1185">Reference proteome</keyword>
<sequence>MRGDDRWRSHRSQTLFWAASDDPGTQWTPKGLLNEFLDQATGDTPDAPRDFFATDAWYSVAQDHAK</sequence>
<evidence type="ECO:0000313" key="2">
    <source>
        <dbReference type="Proteomes" id="UP000196581"/>
    </source>
</evidence>